<sequence>MDRIVLEVDSSLAKVWRNTTPSLKAKYEKKIASILKEMKEVEFERLLNKVGKIAAKNGLTEDELNNLLNEED</sequence>
<gene>
    <name evidence="1" type="ORF">ACFFI0_06600</name>
</gene>
<comment type="caution">
    <text evidence="1">The sequence shown here is derived from an EMBL/GenBank/DDBJ whole genome shotgun (WGS) entry which is preliminary data.</text>
</comment>
<keyword evidence="2" id="KW-1185">Reference proteome</keyword>
<evidence type="ECO:0000313" key="1">
    <source>
        <dbReference type="EMBL" id="MFC0317970.1"/>
    </source>
</evidence>
<organism evidence="1 2">
    <name type="scientific">Olivibacter oleidegradans</name>
    <dbReference type="NCBI Taxonomy" id="760123"/>
    <lineage>
        <taxon>Bacteria</taxon>
        <taxon>Pseudomonadati</taxon>
        <taxon>Bacteroidota</taxon>
        <taxon>Sphingobacteriia</taxon>
        <taxon>Sphingobacteriales</taxon>
        <taxon>Sphingobacteriaceae</taxon>
        <taxon>Olivibacter</taxon>
    </lineage>
</organism>
<dbReference type="EMBL" id="JBHLWO010000001">
    <property type="protein sequence ID" value="MFC0317970.1"/>
    <property type="molecule type" value="Genomic_DNA"/>
</dbReference>
<accession>A0ABV6HGH3</accession>
<dbReference type="RefSeq" id="WP_130856076.1">
    <property type="nucleotide sequence ID" value="NZ_JBHLWO010000001.1"/>
</dbReference>
<name>A0ABV6HGH3_9SPHI</name>
<dbReference type="Proteomes" id="UP001589774">
    <property type="component" value="Unassembled WGS sequence"/>
</dbReference>
<reference evidence="1 2" key="1">
    <citation type="submission" date="2024-09" db="EMBL/GenBank/DDBJ databases">
        <authorList>
            <person name="Sun Q."/>
            <person name="Mori K."/>
        </authorList>
    </citation>
    <scope>NUCLEOTIDE SEQUENCE [LARGE SCALE GENOMIC DNA]</scope>
    <source>
        <strain evidence="1 2">CCM 7765</strain>
    </source>
</reference>
<proteinExistence type="predicted"/>
<evidence type="ECO:0000313" key="2">
    <source>
        <dbReference type="Proteomes" id="UP001589774"/>
    </source>
</evidence>
<protein>
    <submittedName>
        <fullName evidence="1">Uncharacterized protein</fullName>
    </submittedName>
</protein>